<evidence type="ECO:0000256" key="8">
    <source>
        <dbReference type="ARBA" id="ARBA00022475"/>
    </source>
</evidence>
<feature type="transmembrane region" description="Helical" evidence="19">
    <location>
        <begin position="173"/>
        <end position="192"/>
    </location>
</feature>
<keyword evidence="14" id="KW-0443">Lipid metabolism</keyword>
<evidence type="ECO:0000256" key="4">
    <source>
        <dbReference type="ARBA" id="ARBA00005189"/>
    </source>
</evidence>
<evidence type="ECO:0000256" key="2">
    <source>
        <dbReference type="ARBA" id="ARBA00004651"/>
    </source>
</evidence>
<feature type="transmembrane region" description="Helical" evidence="19">
    <location>
        <begin position="56"/>
        <end position="72"/>
    </location>
</feature>
<evidence type="ECO:0000256" key="1">
    <source>
        <dbReference type="ARBA" id="ARBA00001698"/>
    </source>
</evidence>
<evidence type="ECO:0000256" key="5">
    <source>
        <dbReference type="ARBA" id="ARBA00010185"/>
    </source>
</evidence>
<keyword evidence="15 19" id="KW-0472">Membrane</keyword>
<dbReference type="AlphaFoldDB" id="A0A1B1YA02"/>
<dbReference type="PROSITE" id="PS01315">
    <property type="entry name" value="CDS"/>
    <property type="match status" value="1"/>
</dbReference>
<dbReference type="UniPathway" id="UPA00557">
    <property type="reaction ID" value="UER00614"/>
</dbReference>
<keyword evidence="9" id="KW-0444">Lipid biosynthesis</keyword>
<dbReference type="GO" id="GO:0005886">
    <property type="term" value="C:plasma membrane"/>
    <property type="evidence" value="ECO:0007669"/>
    <property type="project" value="UniProtKB-SubCell"/>
</dbReference>
<keyword evidence="16" id="KW-0594">Phospholipid biosynthesis</keyword>
<protein>
    <recommendedName>
        <fullName evidence="7 18">Phosphatidate cytidylyltransferase</fullName>
        <ecNumber evidence="6 18">2.7.7.41</ecNumber>
    </recommendedName>
</protein>
<dbReference type="GO" id="GO:0016024">
    <property type="term" value="P:CDP-diacylglycerol biosynthetic process"/>
    <property type="evidence" value="ECO:0007669"/>
    <property type="project" value="UniProtKB-UniPathway"/>
</dbReference>
<organism evidence="20 21">
    <name type="scientific">Thermoclostridium stercorarium subsp. thermolacticum DSM 2910</name>
    <dbReference type="NCBI Taxonomy" id="1121336"/>
    <lineage>
        <taxon>Bacteria</taxon>
        <taxon>Bacillati</taxon>
        <taxon>Bacillota</taxon>
        <taxon>Clostridia</taxon>
        <taxon>Eubacteriales</taxon>
        <taxon>Oscillospiraceae</taxon>
        <taxon>Thermoclostridium</taxon>
    </lineage>
</organism>
<dbReference type="GO" id="GO:0004605">
    <property type="term" value="F:phosphatidate cytidylyltransferase activity"/>
    <property type="evidence" value="ECO:0007669"/>
    <property type="project" value="UniProtKB-EC"/>
</dbReference>
<proteinExistence type="inferred from homology"/>
<feature type="transmembrane region" description="Helical" evidence="19">
    <location>
        <begin position="7"/>
        <end position="25"/>
    </location>
</feature>
<evidence type="ECO:0000256" key="12">
    <source>
        <dbReference type="ARBA" id="ARBA00022695"/>
    </source>
</evidence>
<keyword evidence="10 18" id="KW-0808">Transferase</keyword>
<evidence type="ECO:0000256" key="16">
    <source>
        <dbReference type="ARBA" id="ARBA00023209"/>
    </source>
</evidence>
<keyword evidence="8" id="KW-1003">Cell membrane</keyword>
<feature type="transmembrane region" description="Helical" evidence="19">
    <location>
        <begin position="102"/>
        <end position="119"/>
    </location>
</feature>
<evidence type="ECO:0000313" key="21">
    <source>
        <dbReference type="Proteomes" id="UP000092971"/>
    </source>
</evidence>
<evidence type="ECO:0000256" key="13">
    <source>
        <dbReference type="ARBA" id="ARBA00022989"/>
    </source>
</evidence>
<feature type="transmembrane region" description="Helical" evidence="19">
    <location>
        <begin position="78"/>
        <end position="95"/>
    </location>
</feature>
<comment type="similarity">
    <text evidence="5 18">Belongs to the CDS family.</text>
</comment>
<comment type="pathway">
    <text evidence="3 18">Phospholipid metabolism; CDP-diacylglycerol biosynthesis; CDP-diacylglycerol from sn-glycerol 3-phosphate: step 3/3.</text>
</comment>
<evidence type="ECO:0000256" key="7">
    <source>
        <dbReference type="ARBA" id="ARBA00019373"/>
    </source>
</evidence>
<feature type="transmembrane region" description="Helical" evidence="19">
    <location>
        <begin position="131"/>
        <end position="152"/>
    </location>
</feature>
<evidence type="ECO:0000256" key="19">
    <source>
        <dbReference type="SAM" id="Phobius"/>
    </source>
</evidence>
<evidence type="ECO:0000256" key="11">
    <source>
        <dbReference type="ARBA" id="ARBA00022692"/>
    </source>
</evidence>
<dbReference type="OrthoDB" id="9799199at2"/>
<evidence type="ECO:0000256" key="17">
    <source>
        <dbReference type="ARBA" id="ARBA00023264"/>
    </source>
</evidence>
<keyword evidence="11 18" id="KW-0812">Transmembrane</keyword>
<name>A0A1B1YA02_THEST</name>
<keyword evidence="13 19" id="KW-1133">Transmembrane helix</keyword>
<dbReference type="PANTHER" id="PTHR46382">
    <property type="entry name" value="PHOSPHATIDATE CYTIDYLYLTRANSFERASE"/>
    <property type="match status" value="1"/>
</dbReference>
<feature type="transmembrane region" description="Helical" evidence="19">
    <location>
        <begin position="198"/>
        <end position="218"/>
    </location>
</feature>
<reference evidence="20 21" key="1">
    <citation type="submission" date="2016-02" db="EMBL/GenBank/DDBJ databases">
        <title>Comparison of Clostridium stercorarium subspecies using comparative genomics and transcriptomics.</title>
        <authorList>
            <person name="Schellenberg J."/>
            <person name="Thallinger G."/>
            <person name="Levin D.B."/>
            <person name="Zhang X."/>
            <person name="Alvare G."/>
            <person name="Fristensky B."/>
            <person name="Sparling R."/>
        </authorList>
    </citation>
    <scope>NUCLEOTIDE SEQUENCE [LARGE SCALE GENOMIC DNA]</scope>
    <source>
        <strain evidence="20 21">DSM 2910</strain>
    </source>
</reference>
<comment type="pathway">
    <text evidence="4">Lipid metabolism.</text>
</comment>
<sequence>MLKTRVITGAVIAVVIAVVLLLSHIPWVLDITIICLSVQAVYELFRATGMIRNKPFYFLTSILALFVSLITVPQYRYIIAALFVTAVMLFAYLMANVRNIKCVGKLVCGIIAVLIVFFFKTMSVIRMMENGLFLLGTVFVVSAMTDIMAYFIGKGFGRHRLAPVLSPKKTVEGSVGGTVTAVLTLLLIAVILENNAVISANFGILLLYLLTASLIGQFGDLAMSSVKRIAGIKDYGNLLPGHGGILDRFDSLLFVLPYTYLFCMFIGPFLN</sequence>
<dbReference type="RefSeq" id="WP_015357809.1">
    <property type="nucleotide sequence ID" value="NZ_CP014672.1"/>
</dbReference>
<dbReference type="Proteomes" id="UP000092971">
    <property type="component" value="Chromosome"/>
</dbReference>
<gene>
    <name evidence="20" type="ORF">CSTERTH_00370</name>
</gene>
<dbReference type="Pfam" id="PF01148">
    <property type="entry name" value="CTP_transf_1"/>
    <property type="match status" value="1"/>
</dbReference>
<evidence type="ECO:0000313" key="20">
    <source>
        <dbReference type="EMBL" id="ANW97597.1"/>
    </source>
</evidence>
<dbReference type="EMBL" id="CP014672">
    <property type="protein sequence ID" value="ANW97597.1"/>
    <property type="molecule type" value="Genomic_DNA"/>
</dbReference>
<evidence type="ECO:0000256" key="9">
    <source>
        <dbReference type="ARBA" id="ARBA00022516"/>
    </source>
</evidence>
<comment type="subcellular location">
    <subcellularLocation>
        <location evidence="2">Cell membrane</location>
        <topology evidence="2">Multi-pass membrane protein</topology>
    </subcellularLocation>
</comment>
<keyword evidence="12 18" id="KW-0548">Nucleotidyltransferase</keyword>
<evidence type="ECO:0000256" key="18">
    <source>
        <dbReference type="RuleBase" id="RU003938"/>
    </source>
</evidence>
<dbReference type="PANTHER" id="PTHR46382:SF1">
    <property type="entry name" value="PHOSPHATIDATE CYTIDYLYLTRANSFERASE"/>
    <property type="match status" value="1"/>
</dbReference>
<evidence type="ECO:0000256" key="14">
    <source>
        <dbReference type="ARBA" id="ARBA00023098"/>
    </source>
</evidence>
<evidence type="ECO:0000256" key="3">
    <source>
        <dbReference type="ARBA" id="ARBA00005119"/>
    </source>
</evidence>
<accession>A0A1B1YA02</accession>
<evidence type="ECO:0000256" key="6">
    <source>
        <dbReference type="ARBA" id="ARBA00012487"/>
    </source>
</evidence>
<dbReference type="InterPro" id="IPR000374">
    <property type="entry name" value="PC_trans"/>
</dbReference>
<feature type="transmembrane region" description="Helical" evidence="19">
    <location>
        <begin position="252"/>
        <end position="270"/>
    </location>
</feature>
<evidence type="ECO:0000256" key="10">
    <source>
        <dbReference type="ARBA" id="ARBA00022679"/>
    </source>
</evidence>
<keyword evidence="17" id="KW-1208">Phospholipid metabolism</keyword>
<dbReference type="EC" id="2.7.7.41" evidence="6 18"/>
<evidence type="ECO:0000256" key="15">
    <source>
        <dbReference type="ARBA" id="ARBA00023136"/>
    </source>
</evidence>
<comment type="catalytic activity">
    <reaction evidence="1 18">
        <text>a 1,2-diacyl-sn-glycero-3-phosphate + CTP + H(+) = a CDP-1,2-diacyl-sn-glycerol + diphosphate</text>
        <dbReference type="Rhea" id="RHEA:16229"/>
        <dbReference type="ChEBI" id="CHEBI:15378"/>
        <dbReference type="ChEBI" id="CHEBI:33019"/>
        <dbReference type="ChEBI" id="CHEBI:37563"/>
        <dbReference type="ChEBI" id="CHEBI:58332"/>
        <dbReference type="ChEBI" id="CHEBI:58608"/>
        <dbReference type="EC" id="2.7.7.41"/>
    </reaction>
</comment>